<dbReference type="EMBL" id="BBMR01000003">
    <property type="protein sequence ID" value="GAL18522.1"/>
    <property type="molecule type" value="Genomic_DNA"/>
</dbReference>
<organism evidence="1 2">
    <name type="scientific">Vibrio maritimus</name>
    <dbReference type="NCBI Taxonomy" id="990268"/>
    <lineage>
        <taxon>Bacteria</taxon>
        <taxon>Pseudomonadati</taxon>
        <taxon>Pseudomonadota</taxon>
        <taxon>Gammaproteobacteria</taxon>
        <taxon>Vibrionales</taxon>
        <taxon>Vibrionaceae</taxon>
        <taxon>Vibrio</taxon>
    </lineage>
</organism>
<dbReference type="AlphaFoldDB" id="A0A090SGD8"/>
<accession>A0A090SGD8</accession>
<evidence type="ECO:0000313" key="2">
    <source>
        <dbReference type="Proteomes" id="UP000029228"/>
    </source>
</evidence>
<dbReference type="STRING" id="990268.JCM19235_1945"/>
<reference evidence="1 2" key="2">
    <citation type="submission" date="2014-09" db="EMBL/GenBank/DDBJ databases">
        <authorList>
            <consortium name="NBRP consortium"/>
            <person name="Sawabe T."/>
            <person name="Meirelles P."/>
            <person name="Nakanishi M."/>
            <person name="Sayaka M."/>
            <person name="Hattori M."/>
            <person name="Ohkuma M."/>
        </authorList>
    </citation>
    <scope>NUCLEOTIDE SEQUENCE [LARGE SCALE GENOMIC DNA]</scope>
    <source>
        <strain evidence="2">JCM19235</strain>
    </source>
</reference>
<dbReference type="Proteomes" id="UP000029228">
    <property type="component" value="Unassembled WGS sequence"/>
</dbReference>
<proteinExistence type="predicted"/>
<comment type="caution">
    <text evidence="1">The sequence shown here is derived from an EMBL/GenBank/DDBJ whole genome shotgun (WGS) entry which is preliminary data.</text>
</comment>
<name>A0A090SGD8_9VIBR</name>
<protein>
    <submittedName>
        <fullName evidence="1">Uncharacterized protein</fullName>
    </submittedName>
</protein>
<gene>
    <name evidence="1" type="ORF">JCM19235_1945</name>
</gene>
<reference evidence="1 2" key="1">
    <citation type="submission" date="2014-09" db="EMBL/GenBank/DDBJ databases">
        <title>Vibrio maritimus JCM 19235. (C45) whole genome shotgun sequence.</title>
        <authorList>
            <person name="Sawabe T."/>
            <person name="Meirelles P."/>
            <person name="Nakanishi M."/>
            <person name="Sayaka M."/>
            <person name="Hattori M."/>
            <person name="Ohkuma M."/>
        </authorList>
    </citation>
    <scope>NUCLEOTIDE SEQUENCE [LARGE SCALE GENOMIC DNA]</scope>
    <source>
        <strain evidence="2">JCM19235</strain>
    </source>
</reference>
<sequence>MSIGYRVGEHKYNDDGVREIATIKALPEISVLPWGSNPAALVDLTSVKSSLGDEPSLRDIEATLREAGLSKKAAQHVIAQVKAAITHRDDVEEKETTSTTVTTAVFAALQSI</sequence>
<evidence type="ECO:0000313" key="1">
    <source>
        <dbReference type="EMBL" id="GAL18522.1"/>
    </source>
</evidence>
<keyword evidence="2" id="KW-1185">Reference proteome</keyword>